<keyword evidence="7" id="KW-1133">Transmembrane helix</keyword>
<dbReference type="Pfam" id="PF00578">
    <property type="entry name" value="AhpC-TSA"/>
    <property type="match status" value="1"/>
</dbReference>
<dbReference type="InterPro" id="IPR013249">
    <property type="entry name" value="RNA_pol_sigma70_r4_t2"/>
</dbReference>
<feature type="domain" description="Thioredoxin" evidence="8">
    <location>
        <begin position="743"/>
        <end position="883"/>
    </location>
</feature>
<reference evidence="9 10" key="1">
    <citation type="submission" date="2012-02" db="EMBL/GenBank/DDBJ databases">
        <title>Complete sequence of chromosome of Singulisphaera acidiphila DSM 18658.</title>
        <authorList>
            <consortium name="US DOE Joint Genome Institute (JGI-PGF)"/>
            <person name="Lucas S."/>
            <person name="Copeland A."/>
            <person name="Lapidus A."/>
            <person name="Glavina del Rio T."/>
            <person name="Dalin E."/>
            <person name="Tice H."/>
            <person name="Bruce D."/>
            <person name="Goodwin L."/>
            <person name="Pitluck S."/>
            <person name="Peters L."/>
            <person name="Ovchinnikova G."/>
            <person name="Chertkov O."/>
            <person name="Kyrpides N."/>
            <person name="Mavromatis K."/>
            <person name="Ivanova N."/>
            <person name="Brettin T."/>
            <person name="Detter J.C."/>
            <person name="Han C."/>
            <person name="Larimer F."/>
            <person name="Land M."/>
            <person name="Hauser L."/>
            <person name="Markowitz V."/>
            <person name="Cheng J.-F."/>
            <person name="Hugenholtz P."/>
            <person name="Woyke T."/>
            <person name="Wu D."/>
            <person name="Tindall B."/>
            <person name="Pomrenke H."/>
            <person name="Brambilla E."/>
            <person name="Klenk H.-P."/>
            <person name="Eisen J.A."/>
        </authorList>
    </citation>
    <scope>NUCLEOTIDE SEQUENCE [LARGE SCALE GENOMIC DNA]</scope>
    <source>
        <strain evidence="10">ATCC BAA-1392 / DSM 18658 / VKM B-2454 / MOB10</strain>
    </source>
</reference>
<evidence type="ECO:0000259" key="8">
    <source>
        <dbReference type="PROSITE" id="PS51352"/>
    </source>
</evidence>
<dbReference type="NCBIfam" id="TIGR02937">
    <property type="entry name" value="sigma70-ECF"/>
    <property type="match status" value="1"/>
</dbReference>
<dbReference type="GO" id="GO:0016209">
    <property type="term" value="F:antioxidant activity"/>
    <property type="evidence" value="ECO:0007669"/>
    <property type="project" value="InterPro"/>
</dbReference>
<dbReference type="AlphaFoldDB" id="L0DKD8"/>
<keyword evidence="2" id="KW-0805">Transcription regulation</keyword>
<dbReference type="PANTHER" id="PTHR43133">
    <property type="entry name" value="RNA POLYMERASE ECF-TYPE SIGMA FACTO"/>
    <property type="match status" value="1"/>
</dbReference>
<name>L0DKD8_SINAD</name>
<dbReference type="OrthoDB" id="282885at2"/>
<evidence type="ECO:0000256" key="7">
    <source>
        <dbReference type="SAM" id="Phobius"/>
    </source>
</evidence>
<dbReference type="Gene3D" id="1.10.1740.10">
    <property type="match status" value="1"/>
</dbReference>
<evidence type="ECO:0000313" key="9">
    <source>
        <dbReference type="EMBL" id="AGA29121.1"/>
    </source>
</evidence>
<dbReference type="InterPro" id="IPR014284">
    <property type="entry name" value="RNA_pol_sigma-70_dom"/>
</dbReference>
<keyword evidence="7" id="KW-0472">Membrane</keyword>
<comment type="similarity">
    <text evidence="1">Belongs to the sigma-70 factor family. ECF subfamily.</text>
</comment>
<dbReference type="GO" id="GO:0016987">
    <property type="term" value="F:sigma factor activity"/>
    <property type="evidence" value="ECO:0007669"/>
    <property type="project" value="UniProtKB-KW"/>
</dbReference>
<dbReference type="Proteomes" id="UP000010798">
    <property type="component" value="Chromosome"/>
</dbReference>
<dbReference type="GO" id="GO:0006352">
    <property type="term" value="P:DNA-templated transcription initiation"/>
    <property type="evidence" value="ECO:0007669"/>
    <property type="project" value="InterPro"/>
</dbReference>
<gene>
    <name evidence="9" type="ordered locus">Sinac_4965</name>
</gene>
<dbReference type="PROSITE" id="PS51352">
    <property type="entry name" value="THIOREDOXIN_2"/>
    <property type="match status" value="1"/>
</dbReference>
<evidence type="ECO:0000256" key="5">
    <source>
        <dbReference type="ARBA" id="ARBA00023284"/>
    </source>
</evidence>
<proteinExistence type="inferred from homology"/>
<dbReference type="InterPro" id="IPR007627">
    <property type="entry name" value="RNA_pol_sigma70_r2"/>
</dbReference>
<keyword evidence="10" id="KW-1185">Reference proteome</keyword>
<evidence type="ECO:0000256" key="6">
    <source>
        <dbReference type="SAM" id="MobiDB-lite"/>
    </source>
</evidence>
<dbReference type="Gene3D" id="1.10.10.10">
    <property type="entry name" value="Winged helix-like DNA-binding domain superfamily/Winged helix DNA-binding domain"/>
    <property type="match status" value="1"/>
</dbReference>
<dbReference type="InterPro" id="IPR039425">
    <property type="entry name" value="RNA_pol_sigma-70-like"/>
</dbReference>
<dbReference type="EMBL" id="CP003364">
    <property type="protein sequence ID" value="AGA29121.1"/>
    <property type="molecule type" value="Genomic_DNA"/>
</dbReference>
<dbReference type="PROSITE" id="PS00194">
    <property type="entry name" value="THIOREDOXIN_1"/>
    <property type="match status" value="1"/>
</dbReference>
<evidence type="ECO:0000313" key="10">
    <source>
        <dbReference type="Proteomes" id="UP000010798"/>
    </source>
</evidence>
<dbReference type="InterPro" id="IPR000866">
    <property type="entry name" value="AhpC/TSA"/>
</dbReference>
<dbReference type="eggNOG" id="COG0526">
    <property type="taxonomic scope" value="Bacteria"/>
</dbReference>
<evidence type="ECO:0000256" key="2">
    <source>
        <dbReference type="ARBA" id="ARBA00023015"/>
    </source>
</evidence>
<dbReference type="PANTHER" id="PTHR43133:SF51">
    <property type="entry name" value="RNA POLYMERASE SIGMA FACTOR"/>
    <property type="match status" value="1"/>
</dbReference>
<accession>L0DKD8</accession>
<keyword evidence="7" id="KW-0812">Transmembrane</keyword>
<dbReference type="GO" id="GO:0016491">
    <property type="term" value="F:oxidoreductase activity"/>
    <property type="evidence" value="ECO:0007669"/>
    <property type="project" value="InterPro"/>
</dbReference>
<dbReference type="GO" id="GO:0003677">
    <property type="term" value="F:DNA binding"/>
    <property type="evidence" value="ECO:0007669"/>
    <property type="project" value="InterPro"/>
</dbReference>
<dbReference type="InterPro" id="IPR013766">
    <property type="entry name" value="Thioredoxin_domain"/>
</dbReference>
<dbReference type="STRING" id="886293.Sinac_4965"/>
<dbReference type="Gene3D" id="3.40.30.10">
    <property type="entry name" value="Glutaredoxin"/>
    <property type="match status" value="1"/>
</dbReference>
<feature type="transmembrane region" description="Helical" evidence="7">
    <location>
        <begin position="268"/>
        <end position="288"/>
    </location>
</feature>
<protein>
    <submittedName>
        <fullName evidence="9">RNA polymerase sigma factor, sigma-70 family</fullName>
    </submittedName>
</protein>
<dbReference type="CDD" id="cd02966">
    <property type="entry name" value="TlpA_like_family"/>
    <property type="match status" value="1"/>
</dbReference>
<evidence type="ECO:0000256" key="4">
    <source>
        <dbReference type="ARBA" id="ARBA00023163"/>
    </source>
</evidence>
<feature type="region of interest" description="Disordered" evidence="6">
    <location>
        <begin position="292"/>
        <end position="359"/>
    </location>
</feature>
<dbReference type="CDD" id="cd06171">
    <property type="entry name" value="Sigma70_r4"/>
    <property type="match status" value="1"/>
</dbReference>
<keyword evidence="4" id="KW-0804">Transcription</keyword>
<sequence length="893" mass="98486">MTGREPSAVIRNVRTLFGGGAVSGLTDGQLLDRFVSRHDDAAETAFAALVQRHGPMVWGVCRRLLHDPNDAADAFQATFLVLVHRAATVRGDDTLGRWLYGVSRKVAARTKRMSARHSAREPIGIEPVAAPDLDPDRAEWHIALDEEISRLPQRYREVIVLCDLGGLRHDEAARQLGCAVGTVGSRVSRARERLRAGLTRRGFATPAGLLVSALYAETVSASPPSALAVSTVRTATLISAGQAVVGAFPSAAVANGVLRTMFMTKMRLVAVVFLTITAGACGTIVLAFHHTLEPPDEPPSQQQSAQVSPDRAGRSSAPVERKASHRVSAGEPARVRDERVAQADSQPAHGATPAAGDPQATRLALSAHAQAAGIDKLPRFQYQAQYRHGEVDSMRAIDVTVDRLTQALTAPVLAKDWFGRYEISFSWDESRSLWEMKPGETVLNFDQRFWTRTDAWERHATKDKSTVNFVRPAGPSSLWKSVNLFDYGYLRLTPHRFWWGLTTHREQSMSLVPPEKASWKHLGVESFGNEMCDIVDSIRRTERLWIGQRSGRVRGVLTYSLDTTNDKAANFYRSDPVRQIAGKGFVSIREYSNWISTATDDQLTRIALAWSDRDPTLDPAAIQPNELVLFDDYREVSPGLWIPFREIRAFPHPSETDKNKHKLIRSELNVDEVRTDLSLADRFAPLMPKEGDRIQDQRFGVPVDFDYRADWSDEKIRELANIEYSKRLQGEEFVKGLTEPISAMVGKPAPALPTAGWIGGRPPDLVGKPYLLHFWATWCGPCKNDLPQLKTLAERGVVVLGMHPAGTPPEEVENFRRDQELPYPTLLASAKTGEPGPSKIGGYPSTVFPYGILIDAQGRVAGHGSLSELLEKFGAEALIAPSKPGTKKVGQND</sequence>
<dbReference type="SUPFAM" id="SSF88659">
    <property type="entry name" value="Sigma3 and sigma4 domains of RNA polymerase sigma factors"/>
    <property type="match status" value="1"/>
</dbReference>
<dbReference type="HOGENOM" id="CLU_323615_0_0_0"/>
<evidence type="ECO:0000256" key="3">
    <source>
        <dbReference type="ARBA" id="ARBA00023082"/>
    </source>
</evidence>
<dbReference type="InterPro" id="IPR017937">
    <property type="entry name" value="Thioredoxin_CS"/>
</dbReference>
<keyword evidence="3" id="KW-0731">Sigma factor</keyword>
<dbReference type="eggNOG" id="COG1595">
    <property type="taxonomic scope" value="Bacteria"/>
</dbReference>
<dbReference type="KEGG" id="saci:Sinac_4965"/>
<organism evidence="9 10">
    <name type="scientific">Singulisphaera acidiphila (strain ATCC BAA-1392 / DSM 18658 / VKM B-2454 / MOB10)</name>
    <dbReference type="NCBI Taxonomy" id="886293"/>
    <lineage>
        <taxon>Bacteria</taxon>
        <taxon>Pseudomonadati</taxon>
        <taxon>Planctomycetota</taxon>
        <taxon>Planctomycetia</taxon>
        <taxon>Isosphaerales</taxon>
        <taxon>Isosphaeraceae</taxon>
        <taxon>Singulisphaera</taxon>
    </lineage>
</organism>
<evidence type="ECO:0000256" key="1">
    <source>
        <dbReference type="ARBA" id="ARBA00010641"/>
    </source>
</evidence>
<dbReference type="InterPro" id="IPR013324">
    <property type="entry name" value="RNA_pol_sigma_r3/r4-like"/>
</dbReference>
<dbReference type="RefSeq" id="WP_015248229.1">
    <property type="nucleotide sequence ID" value="NC_019892.1"/>
</dbReference>
<dbReference type="Pfam" id="PF08281">
    <property type="entry name" value="Sigma70_r4_2"/>
    <property type="match status" value="1"/>
</dbReference>
<dbReference type="InterPro" id="IPR036388">
    <property type="entry name" value="WH-like_DNA-bd_sf"/>
</dbReference>
<dbReference type="InterPro" id="IPR036249">
    <property type="entry name" value="Thioredoxin-like_sf"/>
</dbReference>
<dbReference type="SUPFAM" id="SSF88946">
    <property type="entry name" value="Sigma2 domain of RNA polymerase sigma factors"/>
    <property type="match status" value="1"/>
</dbReference>
<dbReference type="SUPFAM" id="SSF52833">
    <property type="entry name" value="Thioredoxin-like"/>
    <property type="match status" value="1"/>
</dbReference>
<keyword evidence="5" id="KW-0676">Redox-active center</keyword>
<feature type="compositionally biased region" description="Low complexity" evidence="6">
    <location>
        <begin position="299"/>
        <end position="309"/>
    </location>
</feature>
<dbReference type="Pfam" id="PF04542">
    <property type="entry name" value="Sigma70_r2"/>
    <property type="match status" value="1"/>
</dbReference>
<dbReference type="InterPro" id="IPR013325">
    <property type="entry name" value="RNA_pol_sigma_r2"/>
</dbReference>